<keyword evidence="2" id="KW-1185">Reference proteome</keyword>
<accession>A0ACB7XSV4</accession>
<reference evidence="1 2" key="1">
    <citation type="journal article" date="2021" name="Hortic Res">
        <title>High-quality reference genome and annotation aids understanding of berry development for evergreen blueberry (Vaccinium darrowii).</title>
        <authorList>
            <person name="Yu J."/>
            <person name="Hulse-Kemp A.M."/>
            <person name="Babiker E."/>
            <person name="Staton M."/>
        </authorList>
    </citation>
    <scope>NUCLEOTIDE SEQUENCE [LARGE SCALE GENOMIC DNA]</scope>
    <source>
        <strain evidence="2">cv. NJ 8807/NJ 8810</strain>
        <tissue evidence="1">Young leaf</tissue>
    </source>
</reference>
<comment type="caution">
    <text evidence="1">The sequence shown here is derived from an EMBL/GenBank/DDBJ whole genome shotgun (WGS) entry which is preliminary data.</text>
</comment>
<proteinExistence type="predicted"/>
<gene>
    <name evidence="1" type="ORF">Vadar_021198</name>
</gene>
<dbReference type="Proteomes" id="UP000828048">
    <property type="component" value="Chromosome 1"/>
</dbReference>
<organism evidence="1 2">
    <name type="scientific">Vaccinium darrowii</name>
    <dbReference type="NCBI Taxonomy" id="229202"/>
    <lineage>
        <taxon>Eukaryota</taxon>
        <taxon>Viridiplantae</taxon>
        <taxon>Streptophyta</taxon>
        <taxon>Embryophyta</taxon>
        <taxon>Tracheophyta</taxon>
        <taxon>Spermatophyta</taxon>
        <taxon>Magnoliopsida</taxon>
        <taxon>eudicotyledons</taxon>
        <taxon>Gunneridae</taxon>
        <taxon>Pentapetalae</taxon>
        <taxon>asterids</taxon>
        <taxon>Ericales</taxon>
        <taxon>Ericaceae</taxon>
        <taxon>Vaccinioideae</taxon>
        <taxon>Vaccinieae</taxon>
        <taxon>Vaccinium</taxon>
    </lineage>
</organism>
<protein>
    <submittedName>
        <fullName evidence="1">Uncharacterized protein</fullName>
    </submittedName>
</protein>
<sequence>MEIDNPSQSNGNTGGVKKNQLHLYPVSLGGSGEGLPYAPVDWPFPGDTWSWKVGQRVAIHGHFMDRYLYPPTRFQKNKKGGFCFKSKTSVEQYVRETFPGADVDAFFSSFSWKVPAEKLSGTGGAVEELTMFEIPSEEMEEALRLALPIGSLPCKASNKKCPILVEADNFPSEAMDCEDCDICCIEPGFCRDCCCILCRKITNSAYGGYSFIRCEAMVSDGIICGHLAHIDCALRSYNAGTIGGSIGLDAEYFCRRCDNRTELVSHVSKLLQSGESIDSRDDVEKMLRLGFRVLRGSQKTSAKGLLCRIEIAMEKLKSGAQLIDIWKTAGVSAVSAGGMSNRENDVSEVKNYQETPKSGNGSPQISSGNFNLQIDSQKLEEEIDQVLRALRKAHQTEYRIAEERLLAQKNCLLNLYRQLDKERSELSMRTSSDDNASLEAVLKRVDQIKGEIVKLGDMEVVAKGFGKTSKDILEQHFGIETE</sequence>
<dbReference type="EMBL" id="CM037151">
    <property type="protein sequence ID" value="KAH7843829.1"/>
    <property type="molecule type" value="Genomic_DNA"/>
</dbReference>
<evidence type="ECO:0000313" key="1">
    <source>
        <dbReference type="EMBL" id="KAH7843829.1"/>
    </source>
</evidence>
<evidence type="ECO:0000313" key="2">
    <source>
        <dbReference type="Proteomes" id="UP000828048"/>
    </source>
</evidence>
<name>A0ACB7XSV4_9ERIC</name>